<dbReference type="GO" id="GO:0008658">
    <property type="term" value="F:penicillin binding"/>
    <property type="evidence" value="ECO:0007669"/>
    <property type="project" value="InterPro"/>
</dbReference>
<keyword evidence="18" id="KW-1185">Reference proteome</keyword>
<reference evidence="17 18" key="1">
    <citation type="submission" date="2019-07" db="EMBL/GenBank/DDBJ databases">
        <authorList>
            <person name="Li J."/>
        </authorList>
    </citation>
    <scope>NUCLEOTIDE SEQUENCE [LARGE SCALE GENOMIC DNA]</scope>
    <source>
        <strain evidence="17 18">TKL69</strain>
    </source>
</reference>
<dbReference type="Gene3D" id="2.60.40.10">
    <property type="entry name" value="Immunoglobulins"/>
    <property type="match status" value="1"/>
</dbReference>
<comment type="similarity">
    <text evidence="1">In the C-terminal section; belongs to the transpeptidase family.</text>
</comment>
<dbReference type="InterPro" id="IPR003961">
    <property type="entry name" value="FN3_dom"/>
</dbReference>
<evidence type="ECO:0000313" key="18">
    <source>
        <dbReference type="Proteomes" id="UP000315215"/>
    </source>
</evidence>
<dbReference type="AlphaFoldDB" id="A0A516KGA8"/>
<dbReference type="Proteomes" id="UP000315215">
    <property type="component" value="Chromosome"/>
</dbReference>
<protein>
    <submittedName>
        <fullName evidence="17">PBP1A family penicillin-binding protein</fullName>
    </submittedName>
</protein>
<evidence type="ECO:0000256" key="14">
    <source>
        <dbReference type="SAM" id="MobiDB-lite"/>
    </source>
</evidence>
<feature type="compositionally biased region" description="Low complexity" evidence="14">
    <location>
        <begin position="880"/>
        <end position="891"/>
    </location>
</feature>
<dbReference type="RefSeq" id="WP_143893990.1">
    <property type="nucleotide sequence ID" value="NZ_CP041666.1"/>
</dbReference>
<evidence type="ECO:0000256" key="5">
    <source>
        <dbReference type="ARBA" id="ARBA00022676"/>
    </source>
</evidence>
<comment type="catalytic activity">
    <reaction evidence="12">
        <text>Preferential cleavage: (Ac)2-L-Lys-D-Ala-|-D-Ala. Also transpeptidation of peptidyl-alanyl moieties that are N-acyl substituents of D-alanine.</text>
        <dbReference type="EC" id="3.4.16.4"/>
    </reaction>
</comment>
<dbReference type="GO" id="GO:0008360">
    <property type="term" value="P:regulation of cell shape"/>
    <property type="evidence" value="ECO:0007669"/>
    <property type="project" value="UniProtKB-KW"/>
</dbReference>
<evidence type="ECO:0000256" key="9">
    <source>
        <dbReference type="ARBA" id="ARBA00022984"/>
    </source>
</evidence>
<accession>A0A516KGA8</accession>
<dbReference type="InterPro" id="IPR036116">
    <property type="entry name" value="FN3_sf"/>
</dbReference>
<keyword evidence="15" id="KW-1133">Transmembrane helix</keyword>
<evidence type="ECO:0000313" key="17">
    <source>
        <dbReference type="EMBL" id="QDP40427.1"/>
    </source>
</evidence>
<keyword evidence="5" id="KW-0328">Glycosyltransferase</keyword>
<dbReference type="PANTHER" id="PTHR32282">
    <property type="entry name" value="BINDING PROTEIN TRANSPEPTIDASE, PUTATIVE-RELATED"/>
    <property type="match status" value="1"/>
</dbReference>
<dbReference type="GO" id="GO:0006508">
    <property type="term" value="P:proteolysis"/>
    <property type="evidence" value="ECO:0007669"/>
    <property type="project" value="UniProtKB-KW"/>
</dbReference>
<dbReference type="InterPro" id="IPR012338">
    <property type="entry name" value="Beta-lactam/transpept-like"/>
</dbReference>
<keyword evidence="15" id="KW-0472">Membrane</keyword>
<dbReference type="GO" id="GO:0009252">
    <property type="term" value="P:peptidoglycan biosynthetic process"/>
    <property type="evidence" value="ECO:0007669"/>
    <property type="project" value="UniProtKB-KW"/>
</dbReference>
<keyword evidence="8" id="KW-0133">Cell shape</keyword>
<dbReference type="SUPFAM" id="SSF53955">
    <property type="entry name" value="Lysozyme-like"/>
    <property type="match status" value="1"/>
</dbReference>
<evidence type="ECO:0000256" key="12">
    <source>
        <dbReference type="ARBA" id="ARBA00034000"/>
    </source>
</evidence>
<dbReference type="InterPro" id="IPR050396">
    <property type="entry name" value="Glycosyltr_51/Transpeptidase"/>
</dbReference>
<dbReference type="PANTHER" id="PTHR32282:SF29">
    <property type="entry name" value="PENICILLIN-BINDING PROTEIN 1A"/>
    <property type="match status" value="1"/>
</dbReference>
<feature type="compositionally biased region" description="Low complexity" evidence="14">
    <location>
        <begin position="795"/>
        <end position="804"/>
    </location>
</feature>
<evidence type="ECO:0000256" key="1">
    <source>
        <dbReference type="ARBA" id="ARBA00007090"/>
    </source>
</evidence>
<dbReference type="Pfam" id="PF00041">
    <property type="entry name" value="fn3"/>
    <property type="match status" value="1"/>
</dbReference>
<dbReference type="NCBIfam" id="TIGR02074">
    <property type="entry name" value="PBP_1a_fam"/>
    <property type="match status" value="1"/>
</dbReference>
<evidence type="ECO:0000256" key="13">
    <source>
        <dbReference type="ARBA" id="ARBA00049902"/>
    </source>
</evidence>
<evidence type="ECO:0000256" key="10">
    <source>
        <dbReference type="ARBA" id="ARBA00023268"/>
    </source>
</evidence>
<evidence type="ECO:0000256" key="15">
    <source>
        <dbReference type="SAM" id="Phobius"/>
    </source>
</evidence>
<keyword evidence="7" id="KW-0378">Hydrolase</keyword>
<dbReference type="GO" id="GO:0009002">
    <property type="term" value="F:serine-type D-Ala-D-Ala carboxypeptidase activity"/>
    <property type="evidence" value="ECO:0007669"/>
    <property type="project" value="UniProtKB-EC"/>
</dbReference>
<evidence type="ECO:0000259" key="16">
    <source>
        <dbReference type="PROSITE" id="PS50853"/>
    </source>
</evidence>
<dbReference type="Gene3D" id="3.40.710.10">
    <property type="entry name" value="DD-peptidase/beta-lactamase superfamily"/>
    <property type="match status" value="1"/>
</dbReference>
<feature type="compositionally biased region" description="Polar residues" evidence="14">
    <location>
        <begin position="868"/>
        <end position="879"/>
    </location>
</feature>
<dbReference type="Pfam" id="PF00905">
    <property type="entry name" value="Transpeptidase"/>
    <property type="match status" value="1"/>
</dbReference>
<keyword evidence="11" id="KW-0961">Cell wall biogenesis/degradation</keyword>
<evidence type="ECO:0000256" key="7">
    <source>
        <dbReference type="ARBA" id="ARBA00022801"/>
    </source>
</evidence>
<keyword evidence="10" id="KW-0511">Multifunctional enzyme</keyword>
<keyword evidence="4" id="KW-0645">Protease</keyword>
<evidence type="ECO:0000256" key="3">
    <source>
        <dbReference type="ARBA" id="ARBA00022645"/>
    </source>
</evidence>
<dbReference type="GO" id="GO:0030288">
    <property type="term" value="C:outer membrane-bounded periplasmic space"/>
    <property type="evidence" value="ECO:0007669"/>
    <property type="project" value="TreeGrafter"/>
</dbReference>
<dbReference type="EMBL" id="CP041666">
    <property type="protein sequence ID" value="QDP40427.1"/>
    <property type="molecule type" value="Genomic_DNA"/>
</dbReference>
<dbReference type="SUPFAM" id="SSF49265">
    <property type="entry name" value="Fibronectin type III"/>
    <property type="match status" value="1"/>
</dbReference>
<dbReference type="Pfam" id="PF00912">
    <property type="entry name" value="Transgly"/>
    <property type="match status" value="1"/>
</dbReference>
<keyword evidence="15" id="KW-0812">Transmembrane</keyword>
<gene>
    <name evidence="17" type="ORF">FN924_09680</name>
</gene>
<evidence type="ECO:0000256" key="11">
    <source>
        <dbReference type="ARBA" id="ARBA00023316"/>
    </source>
</evidence>
<dbReference type="OrthoDB" id="9766909at2"/>
<dbReference type="GO" id="GO:0008955">
    <property type="term" value="F:peptidoglycan glycosyltransferase activity"/>
    <property type="evidence" value="ECO:0007669"/>
    <property type="project" value="UniProtKB-EC"/>
</dbReference>
<proteinExistence type="inferred from homology"/>
<evidence type="ECO:0000256" key="2">
    <source>
        <dbReference type="ARBA" id="ARBA00007739"/>
    </source>
</evidence>
<dbReference type="InterPro" id="IPR001460">
    <property type="entry name" value="PCN-bd_Tpept"/>
</dbReference>
<dbReference type="InterPro" id="IPR023346">
    <property type="entry name" value="Lysozyme-like_dom_sf"/>
</dbReference>
<comment type="catalytic activity">
    <reaction evidence="13">
        <text>[GlcNAc-(1-&gt;4)-Mur2Ac(oyl-L-Ala-gamma-D-Glu-L-Lys-D-Ala-D-Ala)](n)-di-trans,octa-cis-undecaprenyl diphosphate + beta-D-GlcNAc-(1-&gt;4)-Mur2Ac(oyl-L-Ala-gamma-D-Glu-L-Lys-D-Ala-D-Ala)-di-trans,octa-cis-undecaprenyl diphosphate = [GlcNAc-(1-&gt;4)-Mur2Ac(oyl-L-Ala-gamma-D-Glu-L-Lys-D-Ala-D-Ala)](n+1)-di-trans,octa-cis-undecaprenyl diphosphate + di-trans,octa-cis-undecaprenyl diphosphate + H(+)</text>
        <dbReference type="Rhea" id="RHEA:23708"/>
        <dbReference type="Rhea" id="RHEA-COMP:9602"/>
        <dbReference type="Rhea" id="RHEA-COMP:9603"/>
        <dbReference type="ChEBI" id="CHEBI:15378"/>
        <dbReference type="ChEBI" id="CHEBI:58405"/>
        <dbReference type="ChEBI" id="CHEBI:60033"/>
        <dbReference type="ChEBI" id="CHEBI:78435"/>
        <dbReference type="EC" id="2.4.99.28"/>
    </reaction>
</comment>
<dbReference type="KEGG" id="aqt:FN924_09680"/>
<dbReference type="InterPro" id="IPR013783">
    <property type="entry name" value="Ig-like_fold"/>
</dbReference>
<feature type="region of interest" description="Disordered" evidence="14">
    <location>
        <begin position="868"/>
        <end position="900"/>
    </location>
</feature>
<evidence type="ECO:0000256" key="6">
    <source>
        <dbReference type="ARBA" id="ARBA00022679"/>
    </source>
</evidence>
<dbReference type="SUPFAM" id="SSF56601">
    <property type="entry name" value="beta-lactamase/transpeptidase-like"/>
    <property type="match status" value="1"/>
</dbReference>
<dbReference type="Gene3D" id="1.10.3810.10">
    <property type="entry name" value="Biosynthetic peptidoglycan transglycosylase-like"/>
    <property type="match status" value="1"/>
</dbReference>
<keyword evidence="6" id="KW-0808">Transferase</keyword>
<keyword evidence="9" id="KW-0573">Peptidoglycan synthesis</keyword>
<name>A0A516KGA8_9BACI</name>
<dbReference type="InterPro" id="IPR036950">
    <property type="entry name" value="PBP_transglycosylase"/>
</dbReference>
<keyword evidence="3" id="KW-0121">Carboxypeptidase</keyword>
<dbReference type="GO" id="GO:0071555">
    <property type="term" value="P:cell wall organization"/>
    <property type="evidence" value="ECO:0007669"/>
    <property type="project" value="UniProtKB-KW"/>
</dbReference>
<evidence type="ECO:0000256" key="4">
    <source>
        <dbReference type="ARBA" id="ARBA00022670"/>
    </source>
</evidence>
<feature type="region of interest" description="Disordered" evidence="14">
    <location>
        <begin position="770"/>
        <end position="805"/>
    </location>
</feature>
<organism evidence="17 18">
    <name type="scientific">Radiobacillus deserti</name>
    <dbReference type="NCBI Taxonomy" id="2594883"/>
    <lineage>
        <taxon>Bacteria</taxon>
        <taxon>Bacillati</taxon>
        <taxon>Bacillota</taxon>
        <taxon>Bacilli</taxon>
        <taxon>Bacillales</taxon>
        <taxon>Bacillaceae</taxon>
        <taxon>Radiobacillus</taxon>
    </lineage>
</organism>
<feature type="compositionally biased region" description="Acidic residues" evidence="14">
    <location>
        <begin position="775"/>
        <end position="794"/>
    </location>
</feature>
<comment type="similarity">
    <text evidence="2">In the N-terminal section; belongs to the glycosyltransferase 51 family.</text>
</comment>
<feature type="transmembrane region" description="Helical" evidence="15">
    <location>
        <begin position="26"/>
        <end position="50"/>
    </location>
</feature>
<dbReference type="InterPro" id="IPR001264">
    <property type="entry name" value="Glyco_trans_51"/>
</dbReference>
<sequence>MANNSQSRIERRKQKKNKKKPIWKKILLTLVIIMLVAGLGVGGLFTYYAATAPDIDEDMLYDPASTKVYDMNGELFADLGQQTRTKVTYDEIPAILRDAVIATEDARFFKHFGIDFRRIAAAIWSNVTNGFGSEGASTITQQVVKRSFLSPEKTLKRKVQEQWLAIKLDSEYSKEQILEMYLNKIYYGSGAYGVATAAKTYFGKEELSELTLPEAALLAGLPQRPSAYDPFKAPDLAKERMETVLDLMVQHNKITEEEAAEAKKVKIEDLLVNSSPDRKDYESFIQQVANEVEEKTGANIYNDSMKIYTTLDPNAQDRVEFLLSNSEENPINFPDNKFQAGLTVLDTKTGAIRAIGGGRKLDDTKNGWNFAIDGEGRQAGSAFKPIVDYGPAIEYLQWSTYHQLNDDKPYQIAGTNQSIGNWNNKYQGWMSARYALQWSLNVPAVKTFEEVGRDNAQKFAESLGIKFNEDQIELTDAIGGAQTGVTPMELAGAYRAFGNEGIYNEPYAVTKVEFENETIELKPKPTSVMADSTAYMITDMLKTVVQSGTGKEAAVSGLPIAGKTGTTNIEGQDGSKDSWFSGYTTNYTIAVWTGYPKEEIIPSAGLTVAEDLFRETMSHISKGIDTPDFEKPSSVVEVAVEKGSNPAKLPSKYTPDSKIVTELFVKGTEPTKTSEKYDQIEPVHGLKAQYYKDNNTIQVTWKYDEKLKEGISFNVSAGVGESELSKLTTTKNTELEISKIEQGETYTIEVIAVSDENEDMISEPARVTVQIQGEGGDEEENGNGDDEDGEDENDSSVSPVSNVSGAFDGKKSINASWSYQGQGSVIFEVRLKSNGETVNAIQTDKNSYKFNNVAPGPDYVIEVVTINTDTPENMSQPVQSSPIPTSSPEIETNGREREDE</sequence>
<feature type="domain" description="Fibronectin type-III" evidence="16">
    <location>
        <begin position="799"/>
        <end position="888"/>
    </location>
</feature>
<evidence type="ECO:0000256" key="8">
    <source>
        <dbReference type="ARBA" id="ARBA00022960"/>
    </source>
</evidence>
<dbReference type="PROSITE" id="PS50853">
    <property type="entry name" value="FN3"/>
    <property type="match status" value="1"/>
</dbReference>
<dbReference type="FunFam" id="1.10.3810.10:FF:000001">
    <property type="entry name" value="Penicillin-binding protein 1A"/>
    <property type="match status" value="1"/>
</dbReference>